<feature type="compositionally biased region" description="Low complexity" evidence="1">
    <location>
        <begin position="229"/>
        <end position="242"/>
    </location>
</feature>
<proteinExistence type="predicted"/>
<reference evidence="2" key="1">
    <citation type="submission" date="2022-10" db="EMBL/GenBank/DDBJ databases">
        <title>The complete genomes of actinobacterial strains from the NBC collection.</title>
        <authorList>
            <person name="Joergensen T.S."/>
            <person name="Alvarez Arevalo M."/>
            <person name="Sterndorff E.B."/>
            <person name="Faurdal D."/>
            <person name="Vuksanovic O."/>
            <person name="Mourched A.-S."/>
            <person name="Charusanti P."/>
            <person name="Shaw S."/>
            <person name="Blin K."/>
            <person name="Weber T."/>
        </authorList>
    </citation>
    <scope>NUCLEOTIDE SEQUENCE</scope>
    <source>
        <strain evidence="2">NBC_00303</strain>
    </source>
</reference>
<feature type="compositionally biased region" description="Low complexity" evidence="1">
    <location>
        <begin position="1"/>
        <end position="10"/>
    </location>
</feature>
<evidence type="ECO:0000256" key="1">
    <source>
        <dbReference type="SAM" id="MobiDB-lite"/>
    </source>
</evidence>
<dbReference type="Proteomes" id="UP001432312">
    <property type="component" value="Chromosome"/>
</dbReference>
<feature type="compositionally biased region" description="Polar residues" evidence="1">
    <location>
        <begin position="179"/>
        <end position="189"/>
    </location>
</feature>
<gene>
    <name evidence="2" type="ORF">OHA91_25845</name>
</gene>
<dbReference type="GeneID" id="95499535"/>
<name>A0ABZ1QG69_9ACTN</name>
<organism evidence="2 3">
    <name type="scientific">Streptomyces erythrochromogenes</name>
    <dbReference type="NCBI Taxonomy" id="285574"/>
    <lineage>
        <taxon>Bacteria</taxon>
        <taxon>Bacillati</taxon>
        <taxon>Actinomycetota</taxon>
        <taxon>Actinomycetes</taxon>
        <taxon>Kitasatosporales</taxon>
        <taxon>Streptomycetaceae</taxon>
        <taxon>Streptomyces</taxon>
    </lineage>
</organism>
<dbReference type="EMBL" id="CP108036">
    <property type="protein sequence ID" value="WUN81621.1"/>
    <property type="molecule type" value="Genomic_DNA"/>
</dbReference>
<sequence length="515" mass="52276">MTETIVEVVPQTPPAPTPPVSKAAEALAPLPGVPLAVAGANALGAVAAGAVAVGGPAGLAVTGAAMGAAAATGLAHRIAARRAKNKPKSLPAQRTPAGGRDRSSPSPSSGGGSGGHRRTSGPRSGGLLGKGPGASAAGLRAAARNLGRHRADSRSAGTQTHGTAKTAPSPGGSLKGHTSRPNTPSSRPVSSGGADKPQRRSGGGLVQAARRAAVGAAAGAIRAGHARYAAGAPARAGKVAARSARRAAKGEAKARRQSGLDPAGNPTPKAPPAAIRQKALRRSALRHAARMTGSALLAAGAGLASGVWNWKKPGVATRHMRVVWRRLAGRALQVRAARDAAINGTPTDGSKPVVAAPATQVNNPNRPKDRVLAPVGQTVKSRPVVLAGADRIGGTVSESGTAFTRLSDAAEVMLQAASTFDPEYMAEFQDLIDDLPEAMSTVQETLRVLAELSQEKLPVDPLVVEEIGEGYRAMSRVVSALDEVGTVYRRVHAGDIERIENPRNGIDGERRWNVS</sequence>
<feature type="region of interest" description="Disordered" evidence="1">
    <location>
        <begin position="1"/>
        <end position="20"/>
    </location>
</feature>
<evidence type="ECO:0000313" key="2">
    <source>
        <dbReference type="EMBL" id="WUN81621.1"/>
    </source>
</evidence>
<protein>
    <submittedName>
        <fullName evidence="2">Uncharacterized protein</fullName>
    </submittedName>
</protein>
<feature type="region of interest" description="Disordered" evidence="1">
    <location>
        <begin position="229"/>
        <end position="272"/>
    </location>
</feature>
<feature type="compositionally biased region" description="Gly residues" evidence="1">
    <location>
        <begin position="123"/>
        <end position="132"/>
    </location>
</feature>
<evidence type="ECO:0000313" key="3">
    <source>
        <dbReference type="Proteomes" id="UP001432312"/>
    </source>
</evidence>
<keyword evidence="3" id="KW-1185">Reference proteome</keyword>
<feature type="region of interest" description="Disordered" evidence="1">
    <location>
        <begin position="80"/>
        <end position="207"/>
    </location>
</feature>
<dbReference type="RefSeq" id="WP_328740101.1">
    <property type="nucleotide sequence ID" value="NZ_CP108036.1"/>
</dbReference>
<accession>A0ABZ1QG69</accession>
<feature type="region of interest" description="Disordered" evidence="1">
    <location>
        <begin position="342"/>
        <end position="369"/>
    </location>
</feature>
<feature type="compositionally biased region" description="Low complexity" evidence="1">
    <location>
        <begin position="133"/>
        <end position="145"/>
    </location>
</feature>